<gene>
    <name evidence="11" type="ORF">GA0070618_0868</name>
</gene>
<dbReference type="InParanoid" id="A0A1C4V2B2"/>
<keyword evidence="6 9" id="KW-1133">Transmembrane helix</keyword>
<keyword evidence="2" id="KW-1003">Cell membrane</keyword>
<keyword evidence="12" id="KW-1185">Reference proteome</keyword>
<dbReference type="AlphaFoldDB" id="A0A1C4V2B2"/>
<dbReference type="PANTHER" id="PTHR33908:SF11">
    <property type="entry name" value="MEMBRANE PROTEIN"/>
    <property type="match status" value="1"/>
</dbReference>
<evidence type="ECO:0000256" key="3">
    <source>
        <dbReference type="ARBA" id="ARBA00022676"/>
    </source>
</evidence>
<dbReference type="EMBL" id="LT607413">
    <property type="protein sequence ID" value="SCE77955.1"/>
    <property type="molecule type" value="Genomic_DNA"/>
</dbReference>
<keyword evidence="5 9" id="KW-0812">Transmembrane</keyword>
<organism evidence="11 12">
    <name type="scientific">Micromonospora echinospora</name>
    <name type="common">Micromonospora purpurea</name>
    <dbReference type="NCBI Taxonomy" id="1877"/>
    <lineage>
        <taxon>Bacteria</taxon>
        <taxon>Bacillati</taxon>
        <taxon>Actinomycetota</taxon>
        <taxon>Actinomycetes</taxon>
        <taxon>Micromonosporales</taxon>
        <taxon>Micromonosporaceae</taxon>
        <taxon>Micromonospora</taxon>
    </lineage>
</organism>
<evidence type="ECO:0000256" key="4">
    <source>
        <dbReference type="ARBA" id="ARBA00022679"/>
    </source>
</evidence>
<dbReference type="GO" id="GO:0016763">
    <property type="term" value="F:pentosyltransferase activity"/>
    <property type="evidence" value="ECO:0007669"/>
    <property type="project" value="TreeGrafter"/>
</dbReference>
<feature type="transmembrane region" description="Helical" evidence="9">
    <location>
        <begin position="285"/>
        <end position="304"/>
    </location>
</feature>
<evidence type="ECO:0000256" key="5">
    <source>
        <dbReference type="ARBA" id="ARBA00022692"/>
    </source>
</evidence>
<feature type="transmembrane region" description="Helical" evidence="9">
    <location>
        <begin position="140"/>
        <end position="159"/>
    </location>
</feature>
<accession>A0A1C4V2B2</accession>
<keyword evidence="7 9" id="KW-0472">Membrane</keyword>
<proteinExistence type="predicted"/>
<evidence type="ECO:0000313" key="11">
    <source>
        <dbReference type="EMBL" id="SCE77955.1"/>
    </source>
</evidence>
<feature type="compositionally biased region" description="Low complexity" evidence="8">
    <location>
        <begin position="373"/>
        <end position="389"/>
    </location>
</feature>
<feature type="region of interest" description="Disordered" evidence="8">
    <location>
        <begin position="370"/>
        <end position="392"/>
    </location>
</feature>
<dbReference type="InterPro" id="IPR050297">
    <property type="entry name" value="LipidA_mod_glycosyltrf_83"/>
</dbReference>
<dbReference type="InterPro" id="IPR038731">
    <property type="entry name" value="RgtA/B/C-like"/>
</dbReference>
<dbReference type="Proteomes" id="UP000198253">
    <property type="component" value="Chromosome I"/>
</dbReference>
<evidence type="ECO:0000256" key="7">
    <source>
        <dbReference type="ARBA" id="ARBA00023136"/>
    </source>
</evidence>
<protein>
    <submittedName>
        <fullName evidence="11">4-amino-4-deoxy-L-arabinose transferase</fullName>
    </submittedName>
</protein>
<keyword evidence="3" id="KW-0328">Glycosyltransferase</keyword>
<feature type="region of interest" description="Disordered" evidence="8">
    <location>
        <begin position="1"/>
        <end position="33"/>
    </location>
</feature>
<dbReference type="GO" id="GO:0005886">
    <property type="term" value="C:plasma membrane"/>
    <property type="evidence" value="ECO:0007669"/>
    <property type="project" value="UniProtKB-SubCell"/>
</dbReference>
<dbReference type="Pfam" id="PF13231">
    <property type="entry name" value="PMT_2"/>
    <property type="match status" value="1"/>
</dbReference>
<reference evidence="12" key="1">
    <citation type="submission" date="2016-06" db="EMBL/GenBank/DDBJ databases">
        <authorList>
            <person name="Varghese N."/>
            <person name="Submissions Spin"/>
        </authorList>
    </citation>
    <scope>NUCLEOTIDE SEQUENCE [LARGE SCALE GENOMIC DNA]</scope>
    <source>
        <strain evidence="12">DSM 43816</strain>
    </source>
</reference>
<evidence type="ECO:0000313" key="12">
    <source>
        <dbReference type="Proteomes" id="UP000198253"/>
    </source>
</evidence>
<feature type="transmembrane region" description="Helical" evidence="9">
    <location>
        <begin position="236"/>
        <end position="256"/>
    </location>
</feature>
<evidence type="ECO:0000256" key="6">
    <source>
        <dbReference type="ARBA" id="ARBA00022989"/>
    </source>
</evidence>
<dbReference type="GO" id="GO:0009103">
    <property type="term" value="P:lipopolysaccharide biosynthetic process"/>
    <property type="evidence" value="ECO:0007669"/>
    <property type="project" value="UniProtKB-ARBA"/>
</dbReference>
<feature type="transmembrane region" description="Helical" evidence="9">
    <location>
        <begin position="40"/>
        <end position="59"/>
    </location>
</feature>
<evidence type="ECO:0000259" key="10">
    <source>
        <dbReference type="Pfam" id="PF13231"/>
    </source>
</evidence>
<evidence type="ECO:0000256" key="8">
    <source>
        <dbReference type="SAM" id="MobiDB-lite"/>
    </source>
</evidence>
<dbReference type="OrthoDB" id="3651658at2"/>
<evidence type="ECO:0000256" key="1">
    <source>
        <dbReference type="ARBA" id="ARBA00004651"/>
    </source>
</evidence>
<evidence type="ECO:0000256" key="9">
    <source>
        <dbReference type="SAM" id="Phobius"/>
    </source>
</evidence>
<feature type="transmembrane region" description="Helical" evidence="9">
    <location>
        <begin position="313"/>
        <end position="330"/>
    </location>
</feature>
<keyword evidence="4 11" id="KW-0808">Transferase</keyword>
<name>A0A1C4V2B2_MICEC</name>
<dbReference type="PANTHER" id="PTHR33908">
    <property type="entry name" value="MANNOSYLTRANSFERASE YKCB-RELATED"/>
    <property type="match status" value="1"/>
</dbReference>
<feature type="transmembrane region" description="Helical" evidence="9">
    <location>
        <begin position="115"/>
        <end position="133"/>
    </location>
</feature>
<comment type="subcellular location">
    <subcellularLocation>
        <location evidence="1">Cell membrane</location>
        <topology evidence="1">Multi-pass membrane protein</topology>
    </subcellularLocation>
</comment>
<feature type="domain" description="Glycosyltransferase RgtA/B/C/D-like" evidence="10">
    <location>
        <begin position="96"/>
        <end position="249"/>
    </location>
</feature>
<sequence length="563" mass="60984">MSATGTSPTTPPGQRVGTLPAPRAGADPAGVDRPAPRHRALAVGLLTAIAALAAVVRAWQLDALGFNSDEAVYAGQAASLAGNPRYADLFPVFRAHPMLFQALLSPFFRAGEADVAGRVVVVVLGVATVLAVYPLGARLYGRRVGLIAALLLAVMPYHVVVTRQVLLDGPMVLFATLTLYCLVRFVQTQRLPWYLATAAMLGLTMLTKETSVVLAGGVYAFLALTPMVRRPIRATLVALPVLAAIFAVHPLSQALAGRSSTGRNYLVWQLFRRPNHPMDFYLDNVPTAVGPLVLAAALGGLWWARRRRSWRETLLLSWIAVPVVFFQLWPVKGFQYLLPVAVPVVLLAARALVTLPVPTRLPTLRAWPRRARPATPAAQTPAEPLPAGADRPDPRAARLVPAVRLAAVAVVAVSLLWPAWNTVNHAGRTTFLAGSGGVPGGREAGRWLAAHTPEGSVILTVGPSMANIVRYYGSRQSYGLSVSPNPLHRNPSYTPLQNPDASMRANDLHYVVWDSFSARRSTYFSERLLTLVRRYHGRVVHTEYVDGPDRTPVPVIIIYEVRP</sequence>
<dbReference type="RefSeq" id="WP_088980469.1">
    <property type="nucleotide sequence ID" value="NZ_LT607413.1"/>
</dbReference>
<evidence type="ECO:0000256" key="2">
    <source>
        <dbReference type="ARBA" id="ARBA00022475"/>
    </source>
</evidence>